<dbReference type="SUPFAM" id="SSF55811">
    <property type="entry name" value="Nudix"/>
    <property type="match status" value="1"/>
</dbReference>
<name>A0A0C4DZG7_MAGP6</name>
<dbReference type="EnsemblFungi" id="MAPG_05468T0">
    <property type="protein sequence ID" value="MAPG_05468T0"/>
    <property type="gene ID" value="MAPG_05468"/>
</dbReference>
<evidence type="ECO:0000313" key="4">
    <source>
        <dbReference type="Proteomes" id="UP000011715"/>
    </source>
</evidence>
<reference evidence="3" key="4">
    <citation type="journal article" date="2015" name="G3 (Bethesda)">
        <title>Genome sequences of three phytopathogenic species of the Magnaporthaceae family of fungi.</title>
        <authorList>
            <person name="Okagaki L.H."/>
            <person name="Nunes C.C."/>
            <person name="Sailsbery J."/>
            <person name="Clay B."/>
            <person name="Brown D."/>
            <person name="John T."/>
            <person name="Oh Y."/>
            <person name="Young N."/>
            <person name="Fitzgerald M."/>
            <person name="Haas B.J."/>
            <person name="Zeng Q."/>
            <person name="Young S."/>
            <person name="Adiconis X."/>
            <person name="Fan L."/>
            <person name="Levin J.Z."/>
            <person name="Mitchell T.K."/>
            <person name="Okubara P.A."/>
            <person name="Farman M.L."/>
            <person name="Kohn L.M."/>
            <person name="Birren B."/>
            <person name="Ma L.-J."/>
            <person name="Dean R.A."/>
        </authorList>
    </citation>
    <scope>NUCLEOTIDE SEQUENCE</scope>
    <source>
        <strain evidence="3">ATCC 64411 / 73-15</strain>
    </source>
</reference>
<proteinExistence type="predicted"/>
<gene>
    <name evidence="2" type="ORF">MAPG_05468</name>
</gene>
<reference evidence="4" key="2">
    <citation type="submission" date="2010-05" db="EMBL/GenBank/DDBJ databases">
        <title>The genome sequence of Magnaporthe poae strain ATCC 64411.</title>
        <authorList>
            <person name="Ma L.-J."/>
            <person name="Dead R."/>
            <person name="Young S."/>
            <person name="Zeng Q."/>
            <person name="Koehrsen M."/>
            <person name="Alvarado L."/>
            <person name="Berlin A."/>
            <person name="Chapman S.B."/>
            <person name="Chen Z."/>
            <person name="Freedman E."/>
            <person name="Gellesch M."/>
            <person name="Goldberg J."/>
            <person name="Griggs A."/>
            <person name="Gujja S."/>
            <person name="Heilman E.R."/>
            <person name="Heiman D."/>
            <person name="Hepburn T."/>
            <person name="Howarth C."/>
            <person name="Jen D."/>
            <person name="Larson L."/>
            <person name="Mehta T."/>
            <person name="Neiman D."/>
            <person name="Pearson M."/>
            <person name="Roberts A."/>
            <person name="Saif S."/>
            <person name="Shea T."/>
            <person name="Shenoy N."/>
            <person name="Sisk P."/>
            <person name="Stolte C."/>
            <person name="Sykes S."/>
            <person name="Walk T."/>
            <person name="White J."/>
            <person name="Yandava C."/>
            <person name="Haas B."/>
            <person name="Nusbaum C."/>
            <person name="Birren B."/>
        </authorList>
    </citation>
    <scope>NUCLEOTIDE SEQUENCE [LARGE SCALE GENOMIC DNA]</scope>
    <source>
        <strain evidence="4">ATCC 64411 / 73-15</strain>
    </source>
</reference>
<dbReference type="EMBL" id="ADBL01001303">
    <property type="status" value="NOT_ANNOTATED_CDS"/>
    <property type="molecule type" value="Genomic_DNA"/>
</dbReference>
<dbReference type="eggNOG" id="ENOG502RP1Y">
    <property type="taxonomic scope" value="Eukaryota"/>
</dbReference>
<dbReference type="OrthoDB" id="194358at2759"/>
<evidence type="ECO:0000313" key="2">
    <source>
        <dbReference type="EMBL" id="KLU86455.1"/>
    </source>
</evidence>
<dbReference type="VEuPathDB" id="FungiDB:MAPG_05468"/>
<reference evidence="3" key="5">
    <citation type="submission" date="2015-06" db="UniProtKB">
        <authorList>
            <consortium name="EnsemblFungi"/>
        </authorList>
    </citation>
    <scope>IDENTIFICATION</scope>
    <source>
        <strain evidence="3">ATCC 64411</strain>
    </source>
</reference>
<dbReference type="EMBL" id="GL876969">
    <property type="protein sequence ID" value="KLU86455.1"/>
    <property type="molecule type" value="Genomic_DNA"/>
</dbReference>
<feature type="compositionally biased region" description="Polar residues" evidence="1">
    <location>
        <begin position="79"/>
        <end position="93"/>
    </location>
</feature>
<accession>A0A0C4DZG7</accession>
<reference evidence="2" key="3">
    <citation type="submission" date="2011-03" db="EMBL/GenBank/DDBJ databases">
        <title>Annotation of Magnaporthe poae ATCC 64411.</title>
        <authorList>
            <person name="Ma L.-J."/>
            <person name="Dead R."/>
            <person name="Young S.K."/>
            <person name="Zeng Q."/>
            <person name="Gargeya S."/>
            <person name="Fitzgerald M."/>
            <person name="Haas B."/>
            <person name="Abouelleil A."/>
            <person name="Alvarado L."/>
            <person name="Arachchi H.M."/>
            <person name="Berlin A."/>
            <person name="Brown A."/>
            <person name="Chapman S.B."/>
            <person name="Chen Z."/>
            <person name="Dunbar C."/>
            <person name="Freedman E."/>
            <person name="Gearin G."/>
            <person name="Gellesch M."/>
            <person name="Goldberg J."/>
            <person name="Griggs A."/>
            <person name="Gujja S."/>
            <person name="Heiman D."/>
            <person name="Howarth C."/>
            <person name="Larson L."/>
            <person name="Lui A."/>
            <person name="MacDonald P.J.P."/>
            <person name="Mehta T."/>
            <person name="Montmayeur A."/>
            <person name="Murphy C."/>
            <person name="Neiman D."/>
            <person name="Pearson M."/>
            <person name="Priest M."/>
            <person name="Roberts A."/>
            <person name="Saif S."/>
            <person name="Shea T."/>
            <person name="Shenoy N."/>
            <person name="Sisk P."/>
            <person name="Stolte C."/>
            <person name="Sykes S."/>
            <person name="Yandava C."/>
            <person name="Wortman J."/>
            <person name="Nusbaum C."/>
            <person name="Birren B."/>
        </authorList>
    </citation>
    <scope>NUCLEOTIDE SEQUENCE</scope>
    <source>
        <strain evidence="2">ATCC 64411</strain>
    </source>
</reference>
<evidence type="ECO:0008006" key="5">
    <source>
        <dbReference type="Google" id="ProtNLM"/>
    </source>
</evidence>
<feature type="region of interest" description="Disordered" evidence="1">
    <location>
        <begin position="70"/>
        <end position="101"/>
    </location>
</feature>
<dbReference type="Proteomes" id="UP000011715">
    <property type="component" value="Unassembled WGS sequence"/>
</dbReference>
<sequence length="142" mass="15361">MSAVRVGIRPLTPKYGEKSGMGTVGVLIVEDRVLLVHQRLKNGTIGIDGPPDGGMGEDETPEQAIARHCERGRGDHGQTETSWCDSSTASSADPGQEPKRYRHRAAHCNLTDYGTAQTREGFVGMIKDDMVGNHENDTSNGR</sequence>
<evidence type="ECO:0000256" key="1">
    <source>
        <dbReference type="SAM" id="MobiDB-lite"/>
    </source>
</evidence>
<dbReference type="AlphaFoldDB" id="A0A0C4DZG7"/>
<protein>
    <recommendedName>
        <fullName evidence="5">Nudix hydrolase domain-containing protein</fullName>
    </recommendedName>
</protein>
<reference evidence="2" key="1">
    <citation type="submission" date="2010-05" db="EMBL/GenBank/DDBJ databases">
        <title>The Genome Sequence of Magnaporthe poae strain ATCC 64411.</title>
        <authorList>
            <consortium name="The Broad Institute Genome Sequencing Platform"/>
            <consortium name="Broad Institute Genome Sequencing Center for Infectious Disease"/>
            <person name="Ma L.-J."/>
            <person name="Dead R."/>
            <person name="Young S."/>
            <person name="Zeng Q."/>
            <person name="Koehrsen M."/>
            <person name="Alvarado L."/>
            <person name="Berlin A."/>
            <person name="Chapman S.B."/>
            <person name="Chen Z."/>
            <person name="Freedman E."/>
            <person name="Gellesch M."/>
            <person name="Goldberg J."/>
            <person name="Griggs A."/>
            <person name="Gujja S."/>
            <person name="Heilman E.R."/>
            <person name="Heiman D."/>
            <person name="Hepburn T."/>
            <person name="Howarth C."/>
            <person name="Jen D."/>
            <person name="Larson L."/>
            <person name="Mehta T."/>
            <person name="Neiman D."/>
            <person name="Pearson M."/>
            <person name="Roberts A."/>
            <person name="Saif S."/>
            <person name="Shea T."/>
            <person name="Shenoy N."/>
            <person name="Sisk P."/>
            <person name="Stolte C."/>
            <person name="Sykes S."/>
            <person name="Walk T."/>
            <person name="White J."/>
            <person name="Yandava C."/>
            <person name="Haas B."/>
            <person name="Nusbaum C."/>
            <person name="Birren B."/>
        </authorList>
    </citation>
    <scope>NUCLEOTIDE SEQUENCE</scope>
    <source>
        <strain evidence="2">ATCC 64411</strain>
    </source>
</reference>
<dbReference type="CDD" id="cd02883">
    <property type="entry name" value="NUDIX_Hydrolase"/>
    <property type="match status" value="1"/>
</dbReference>
<dbReference type="InterPro" id="IPR015797">
    <property type="entry name" value="NUDIX_hydrolase-like_dom_sf"/>
</dbReference>
<keyword evidence="4" id="KW-1185">Reference proteome</keyword>
<organism evidence="3 4">
    <name type="scientific">Magnaporthiopsis poae (strain ATCC 64411 / 73-15)</name>
    <name type="common">Kentucky bluegrass fungus</name>
    <name type="synonym">Magnaporthe poae</name>
    <dbReference type="NCBI Taxonomy" id="644358"/>
    <lineage>
        <taxon>Eukaryota</taxon>
        <taxon>Fungi</taxon>
        <taxon>Dikarya</taxon>
        <taxon>Ascomycota</taxon>
        <taxon>Pezizomycotina</taxon>
        <taxon>Sordariomycetes</taxon>
        <taxon>Sordariomycetidae</taxon>
        <taxon>Magnaporthales</taxon>
        <taxon>Magnaporthaceae</taxon>
        <taxon>Magnaporthiopsis</taxon>
    </lineage>
</organism>
<dbReference type="STRING" id="644358.A0A0C4DZG7"/>
<evidence type="ECO:0000313" key="3">
    <source>
        <dbReference type="EnsemblFungi" id="MAPG_05468T0"/>
    </source>
</evidence>